<accession>A0A1H6A3W5</accession>
<evidence type="ECO:0000256" key="1">
    <source>
        <dbReference type="SAM" id="MobiDB-lite"/>
    </source>
</evidence>
<dbReference type="InterPro" id="IPR037053">
    <property type="entry name" value="Phage_tail_collar_dom_sf"/>
</dbReference>
<feature type="compositionally biased region" description="Polar residues" evidence="1">
    <location>
        <begin position="107"/>
        <end position="122"/>
    </location>
</feature>
<proteinExistence type="predicted"/>
<dbReference type="Pfam" id="PF07484">
    <property type="entry name" value="Collar"/>
    <property type="match status" value="1"/>
</dbReference>
<dbReference type="OrthoDB" id="9810174at2"/>
<dbReference type="Proteomes" id="UP000236752">
    <property type="component" value="Unassembled WGS sequence"/>
</dbReference>
<keyword evidence="4" id="KW-1185">Reference proteome</keyword>
<dbReference type="EMBL" id="FNUZ01000004">
    <property type="protein sequence ID" value="SEG43433.1"/>
    <property type="molecule type" value="Genomic_DNA"/>
</dbReference>
<feature type="region of interest" description="Disordered" evidence="1">
    <location>
        <begin position="103"/>
        <end position="122"/>
    </location>
</feature>
<dbReference type="Gene3D" id="3.90.1340.10">
    <property type="entry name" value="Phage tail collar domain"/>
    <property type="match status" value="1"/>
</dbReference>
<evidence type="ECO:0000313" key="3">
    <source>
        <dbReference type="EMBL" id="SEG43433.1"/>
    </source>
</evidence>
<name>A0A1H6A3W5_9RHOB</name>
<dbReference type="InterPro" id="IPR011083">
    <property type="entry name" value="Phage_tail_collar_dom"/>
</dbReference>
<feature type="domain" description="Phage tail collar" evidence="2">
    <location>
        <begin position="6"/>
        <end position="62"/>
    </location>
</feature>
<dbReference type="AlphaFoldDB" id="A0A1H6A3W5"/>
<evidence type="ECO:0000259" key="2">
    <source>
        <dbReference type="Pfam" id="PF07484"/>
    </source>
</evidence>
<sequence>MEPLIGQIILFGGNFAPRGWAFCDGQLLPISSNSALFSILGTTYGGDGRTTFGLPDLRGRVPMHAGSGPGLTPRAIGQKVGVEDVTLTAAQMPNHTHTLKANPLPANASSGDGNVLAGSQSYQTGASPLADMNAASVTSVGGSQSHTNVQPSLVTNYIIALQGIFPSRS</sequence>
<evidence type="ECO:0000313" key="4">
    <source>
        <dbReference type="Proteomes" id="UP000236752"/>
    </source>
</evidence>
<reference evidence="3 4" key="1">
    <citation type="submission" date="2016-10" db="EMBL/GenBank/DDBJ databases">
        <authorList>
            <person name="de Groot N.N."/>
        </authorList>
    </citation>
    <scope>NUCLEOTIDE SEQUENCE [LARGE SCALE GENOMIC DNA]</scope>
    <source>
        <strain evidence="3 4">DSM 26915</strain>
    </source>
</reference>
<dbReference type="SUPFAM" id="SSF88874">
    <property type="entry name" value="Receptor-binding domain of short tail fibre protein gp12"/>
    <property type="match status" value="1"/>
</dbReference>
<dbReference type="RefSeq" id="WP_103911143.1">
    <property type="nucleotide sequence ID" value="NZ_FNUZ01000004.1"/>
</dbReference>
<protein>
    <submittedName>
        <fullName evidence="3">Microcystin-dependent protein</fullName>
    </submittedName>
</protein>
<organism evidence="3 4">
    <name type="scientific">Thalassococcus halodurans</name>
    <dbReference type="NCBI Taxonomy" id="373675"/>
    <lineage>
        <taxon>Bacteria</taxon>
        <taxon>Pseudomonadati</taxon>
        <taxon>Pseudomonadota</taxon>
        <taxon>Alphaproteobacteria</taxon>
        <taxon>Rhodobacterales</taxon>
        <taxon>Roseobacteraceae</taxon>
        <taxon>Thalassococcus</taxon>
    </lineage>
</organism>
<gene>
    <name evidence="3" type="ORF">SAMN04488045_2831</name>
</gene>